<evidence type="ECO:0008006" key="3">
    <source>
        <dbReference type="Google" id="ProtNLM"/>
    </source>
</evidence>
<dbReference type="EMBL" id="JAFNEN010000807">
    <property type="protein sequence ID" value="KAG8177182.1"/>
    <property type="molecule type" value="Genomic_DNA"/>
</dbReference>
<evidence type="ECO:0000313" key="1">
    <source>
        <dbReference type="EMBL" id="KAG8177182.1"/>
    </source>
</evidence>
<sequence length="82" mass="9241">MADHKSKMYDVQLTISTTKRGNGARIDIHKLVHVDSQESLSSGSPLDQEEFTYVEHSHPSENKQFEIVAVLNAAADELLYLR</sequence>
<evidence type="ECO:0000313" key="2">
    <source>
        <dbReference type="Proteomes" id="UP000827092"/>
    </source>
</evidence>
<comment type="caution">
    <text evidence="1">The sequence shown here is derived from an EMBL/GenBank/DDBJ whole genome shotgun (WGS) entry which is preliminary data.</text>
</comment>
<dbReference type="AlphaFoldDB" id="A0AAV6U094"/>
<dbReference type="Proteomes" id="UP000827092">
    <property type="component" value="Unassembled WGS sequence"/>
</dbReference>
<organism evidence="1 2">
    <name type="scientific">Oedothorax gibbosus</name>
    <dbReference type="NCBI Taxonomy" id="931172"/>
    <lineage>
        <taxon>Eukaryota</taxon>
        <taxon>Metazoa</taxon>
        <taxon>Ecdysozoa</taxon>
        <taxon>Arthropoda</taxon>
        <taxon>Chelicerata</taxon>
        <taxon>Arachnida</taxon>
        <taxon>Araneae</taxon>
        <taxon>Araneomorphae</taxon>
        <taxon>Entelegynae</taxon>
        <taxon>Araneoidea</taxon>
        <taxon>Linyphiidae</taxon>
        <taxon>Erigoninae</taxon>
        <taxon>Oedothorax</taxon>
    </lineage>
</organism>
<accession>A0AAV6U094</accession>
<keyword evidence="2" id="KW-1185">Reference proteome</keyword>
<protein>
    <recommendedName>
        <fullName evidence="3">PLAT domain-containing protein</fullName>
    </recommendedName>
</protein>
<name>A0AAV6U094_9ARAC</name>
<proteinExistence type="predicted"/>
<reference evidence="1 2" key="1">
    <citation type="journal article" date="2022" name="Nat. Ecol. Evol.">
        <title>A masculinizing supergene underlies an exaggerated male reproductive morph in a spider.</title>
        <authorList>
            <person name="Hendrickx F."/>
            <person name="De Corte Z."/>
            <person name="Sonet G."/>
            <person name="Van Belleghem S.M."/>
            <person name="Kostlbacher S."/>
            <person name="Vangestel C."/>
        </authorList>
    </citation>
    <scope>NUCLEOTIDE SEQUENCE [LARGE SCALE GENOMIC DNA]</scope>
    <source>
        <strain evidence="1">W744_W776</strain>
    </source>
</reference>
<gene>
    <name evidence="1" type="ORF">JTE90_015790</name>
</gene>